<dbReference type="InterPro" id="IPR050348">
    <property type="entry name" value="Protein-Tyr_Phosphatase"/>
</dbReference>
<feature type="non-terminal residue" evidence="4">
    <location>
        <position position="1"/>
    </location>
</feature>
<evidence type="ECO:0000313" key="4">
    <source>
        <dbReference type="EMBL" id="KAL0179035.1"/>
    </source>
</evidence>
<dbReference type="Pfam" id="PF00102">
    <property type="entry name" value="Y_phosphatase"/>
    <property type="match status" value="1"/>
</dbReference>
<keyword evidence="5" id="KW-1185">Reference proteome</keyword>
<name>A0ABD0PZC0_CIRMR</name>
<dbReference type="AlphaFoldDB" id="A0ABD0PZC0"/>
<dbReference type="Gene3D" id="3.90.190.10">
    <property type="entry name" value="Protein tyrosine phosphatase superfamily"/>
    <property type="match status" value="1"/>
</dbReference>
<gene>
    <name evidence="4" type="ORF">M9458_024477</name>
</gene>
<feature type="domain" description="Tyrosine-protein phosphatase" evidence="3">
    <location>
        <begin position="1"/>
        <end position="54"/>
    </location>
</feature>
<sequence>QASDGTKTPRLVTQLHFTSWPDFGVPFSPIGMLKFLKKVKQVNPSYAGPIVVHC</sequence>
<evidence type="ECO:0000313" key="5">
    <source>
        <dbReference type="Proteomes" id="UP001529510"/>
    </source>
</evidence>
<keyword evidence="2" id="KW-0904">Protein phosphatase</keyword>
<dbReference type="GO" id="GO:0004725">
    <property type="term" value="F:protein tyrosine phosphatase activity"/>
    <property type="evidence" value="ECO:0007669"/>
    <property type="project" value="UniProtKB-EC"/>
</dbReference>
<dbReference type="Proteomes" id="UP001529510">
    <property type="component" value="Unassembled WGS sequence"/>
</dbReference>
<dbReference type="PROSITE" id="PS50055">
    <property type="entry name" value="TYR_PHOSPHATASE_PTP"/>
    <property type="match status" value="1"/>
</dbReference>
<protein>
    <recommendedName>
        <fullName evidence="1">protein-tyrosine-phosphatase</fullName>
        <ecNumber evidence="1">3.1.3.48</ecNumber>
    </recommendedName>
</protein>
<dbReference type="PRINTS" id="PR00700">
    <property type="entry name" value="PRTYPHPHTASE"/>
</dbReference>
<dbReference type="EMBL" id="JAMKFB020000012">
    <property type="protein sequence ID" value="KAL0179035.1"/>
    <property type="molecule type" value="Genomic_DNA"/>
</dbReference>
<dbReference type="PANTHER" id="PTHR19134">
    <property type="entry name" value="RECEPTOR-TYPE TYROSINE-PROTEIN PHOSPHATASE"/>
    <property type="match status" value="1"/>
</dbReference>
<evidence type="ECO:0000256" key="2">
    <source>
        <dbReference type="ARBA" id="ARBA00022912"/>
    </source>
</evidence>
<accession>A0ABD0PZC0</accession>
<dbReference type="EC" id="3.1.3.48" evidence="1"/>
<evidence type="ECO:0000256" key="1">
    <source>
        <dbReference type="ARBA" id="ARBA00013064"/>
    </source>
</evidence>
<keyword evidence="2" id="KW-0378">Hydrolase</keyword>
<organism evidence="4 5">
    <name type="scientific">Cirrhinus mrigala</name>
    <name type="common">Mrigala</name>
    <dbReference type="NCBI Taxonomy" id="683832"/>
    <lineage>
        <taxon>Eukaryota</taxon>
        <taxon>Metazoa</taxon>
        <taxon>Chordata</taxon>
        <taxon>Craniata</taxon>
        <taxon>Vertebrata</taxon>
        <taxon>Euteleostomi</taxon>
        <taxon>Actinopterygii</taxon>
        <taxon>Neopterygii</taxon>
        <taxon>Teleostei</taxon>
        <taxon>Ostariophysi</taxon>
        <taxon>Cypriniformes</taxon>
        <taxon>Cyprinidae</taxon>
        <taxon>Labeoninae</taxon>
        <taxon>Labeonini</taxon>
        <taxon>Cirrhinus</taxon>
    </lineage>
</organism>
<dbReference type="SUPFAM" id="SSF52799">
    <property type="entry name" value="(Phosphotyrosine protein) phosphatases II"/>
    <property type="match status" value="1"/>
</dbReference>
<dbReference type="PANTHER" id="PTHR19134:SF499">
    <property type="entry name" value="RECEPTOR-TYPE TYROSINE-PROTEIN PHOSPHATASE EPSILON"/>
    <property type="match status" value="1"/>
</dbReference>
<proteinExistence type="predicted"/>
<evidence type="ECO:0000259" key="3">
    <source>
        <dbReference type="PROSITE" id="PS50055"/>
    </source>
</evidence>
<dbReference type="InterPro" id="IPR000242">
    <property type="entry name" value="PTP_cat"/>
</dbReference>
<reference evidence="4 5" key="1">
    <citation type="submission" date="2024-05" db="EMBL/GenBank/DDBJ databases">
        <title>Genome sequencing and assembly of Indian major carp, Cirrhinus mrigala (Hamilton, 1822).</title>
        <authorList>
            <person name="Mohindra V."/>
            <person name="Chowdhury L.M."/>
            <person name="Lal K."/>
            <person name="Jena J.K."/>
        </authorList>
    </citation>
    <scope>NUCLEOTIDE SEQUENCE [LARGE SCALE GENOMIC DNA]</scope>
    <source>
        <strain evidence="4">CM1030</strain>
        <tissue evidence="4">Blood</tissue>
    </source>
</reference>
<feature type="non-terminal residue" evidence="4">
    <location>
        <position position="54"/>
    </location>
</feature>
<comment type="caution">
    <text evidence="4">The sequence shown here is derived from an EMBL/GenBank/DDBJ whole genome shotgun (WGS) entry which is preliminary data.</text>
</comment>
<dbReference type="InterPro" id="IPR029021">
    <property type="entry name" value="Prot-tyrosine_phosphatase-like"/>
</dbReference>